<evidence type="ECO:0000256" key="1">
    <source>
        <dbReference type="SAM" id="MobiDB-lite"/>
    </source>
</evidence>
<reference evidence="2" key="1">
    <citation type="submission" date="2019-03" db="EMBL/GenBank/DDBJ databases">
        <title>Single cell metagenomics reveals metabolic interactions within the superorganism composed of flagellate Streblomastix strix and complex community of Bacteroidetes bacteria on its surface.</title>
        <authorList>
            <person name="Treitli S.C."/>
            <person name="Kolisko M."/>
            <person name="Husnik F."/>
            <person name="Keeling P."/>
            <person name="Hampl V."/>
        </authorList>
    </citation>
    <scope>NUCLEOTIDE SEQUENCE</scope>
    <source>
        <strain evidence="2">STM</strain>
    </source>
</reference>
<feature type="region of interest" description="Disordered" evidence="1">
    <location>
        <begin position="1"/>
        <end position="42"/>
    </location>
</feature>
<dbReference type="EMBL" id="SNRY01003693">
    <property type="protein sequence ID" value="KAA6320078.1"/>
    <property type="molecule type" value="Genomic_DNA"/>
</dbReference>
<organism evidence="2">
    <name type="scientific">termite gut metagenome</name>
    <dbReference type="NCBI Taxonomy" id="433724"/>
    <lineage>
        <taxon>unclassified sequences</taxon>
        <taxon>metagenomes</taxon>
        <taxon>organismal metagenomes</taxon>
    </lineage>
</organism>
<proteinExistence type="predicted"/>
<gene>
    <name evidence="2" type="ORF">EZS27_030102</name>
</gene>
<evidence type="ECO:0000313" key="2">
    <source>
        <dbReference type="EMBL" id="KAA6320078.1"/>
    </source>
</evidence>
<name>A0A5J4QGN6_9ZZZZ</name>
<dbReference type="AlphaFoldDB" id="A0A5J4QGN6"/>
<feature type="compositionally biased region" description="Polar residues" evidence="1">
    <location>
        <begin position="1"/>
        <end position="10"/>
    </location>
</feature>
<comment type="caution">
    <text evidence="2">The sequence shown here is derived from an EMBL/GenBank/DDBJ whole genome shotgun (WGS) entry which is preliminary data.</text>
</comment>
<feature type="non-terminal residue" evidence="2">
    <location>
        <position position="1"/>
    </location>
</feature>
<protein>
    <submittedName>
        <fullName evidence="2">Uncharacterized protein</fullName>
    </submittedName>
</protein>
<sequence length="42" mass="4414">KRNSGENLTNVGGCVKSRNLLQNNMVTPDSGRADSPQPSTIG</sequence>
<accession>A0A5J4QGN6</accession>